<dbReference type="SUPFAM" id="SSF63825">
    <property type="entry name" value="YWTD domain"/>
    <property type="match status" value="1"/>
</dbReference>
<dbReference type="Proteomes" id="UP000019132">
    <property type="component" value="Unassembled WGS sequence"/>
</dbReference>
<dbReference type="InterPro" id="IPR015943">
    <property type="entry name" value="WD40/YVTN_repeat-like_dom_sf"/>
</dbReference>
<keyword evidence="4" id="KW-1185">Reference proteome</keyword>
<organism evidence="3 4">
    <name type="scientific">Globisporangium ultimum (strain ATCC 200006 / CBS 805.95 / DAOM BR144)</name>
    <name type="common">Pythium ultimum</name>
    <dbReference type="NCBI Taxonomy" id="431595"/>
    <lineage>
        <taxon>Eukaryota</taxon>
        <taxon>Sar</taxon>
        <taxon>Stramenopiles</taxon>
        <taxon>Oomycota</taxon>
        <taxon>Peronosporomycetes</taxon>
        <taxon>Pythiales</taxon>
        <taxon>Pythiaceae</taxon>
        <taxon>Globisporangium</taxon>
    </lineage>
</organism>
<feature type="chain" id="PRO_5003868143" description="6-phosphogluconolactonase" evidence="2">
    <location>
        <begin position="26"/>
        <end position="313"/>
    </location>
</feature>
<dbReference type="InParanoid" id="K3WX43"/>
<feature type="signal peptide" evidence="2">
    <location>
        <begin position="1"/>
        <end position="25"/>
    </location>
</feature>
<dbReference type="EnsemblProtists" id="PYU1_T009541">
    <property type="protein sequence ID" value="PYU1_T009541"/>
    <property type="gene ID" value="PYU1_G009523"/>
</dbReference>
<reference evidence="4" key="1">
    <citation type="journal article" date="2010" name="Genome Biol.">
        <title>Genome sequence of the necrotrophic plant pathogen Pythium ultimum reveals original pathogenicity mechanisms and effector repertoire.</title>
        <authorList>
            <person name="Levesque C.A."/>
            <person name="Brouwer H."/>
            <person name="Cano L."/>
            <person name="Hamilton J.P."/>
            <person name="Holt C."/>
            <person name="Huitema E."/>
            <person name="Raffaele S."/>
            <person name="Robideau G.P."/>
            <person name="Thines M."/>
            <person name="Win J."/>
            <person name="Zerillo M.M."/>
            <person name="Beakes G.W."/>
            <person name="Boore J.L."/>
            <person name="Busam D."/>
            <person name="Dumas B."/>
            <person name="Ferriera S."/>
            <person name="Fuerstenberg S.I."/>
            <person name="Gachon C.M."/>
            <person name="Gaulin E."/>
            <person name="Govers F."/>
            <person name="Grenville-Briggs L."/>
            <person name="Horner N."/>
            <person name="Hostetler J."/>
            <person name="Jiang R.H."/>
            <person name="Johnson J."/>
            <person name="Krajaejun T."/>
            <person name="Lin H."/>
            <person name="Meijer H.J."/>
            <person name="Moore B."/>
            <person name="Morris P."/>
            <person name="Phuntmart V."/>
            <person name="Puiu D."/>
            <person name="Shetty J."/>
            <person name="Stajich J.E."/>
            <person name="Tripathy S."/>
            <person name="Wawra S."/>
            <person name="van West P."/>
            <person name="Whitty B.R."/>
            <person name="Coutinho P.M."/>
            <person name="Henrissat B."/>
            <person name="Martin F."/>
            <person name="Thomas P.D."/>
            <person name="Tyler B.M."/>
            <person name="De Vries R.P."/>
            <person name="Kamoun S."/>
            <person name="Yandell M."/>
            <person name="Tisserat N."/>
            <person name="Buell C.R."/>
        </authorList>
    </citation>
    <scope>NUCLEOTIDE SEQUENCE</scope>
    <source>
        <strain evidence="4">DAOM:BR144</strain>
    </source>
</reference>
<dbReference type="EMBL" id="GL376622">
    <property type="status" value="NOT_ANNOTATED_CDS"/>
    <property type="molecule type" value="Genomic_DNA"/>
</dbReference>
<proteinExistence type="inferred from homology"/>
<evidence type="ECO:0000256" key="1">
    <source>
        <dbReference type="ARBA" id="ARBA00005564"/>
    </source>
</evidence>
<sequence>MRISQVILFLSGAIAALTCINIASAASNCDSNIPEENVVLYVGAYTRIEPHVNGSAKGLSTFSFNPKDGSLTYLNVTDVGVNPTFVLGKTINDGKKQIIYVNNESNDNSTSTTWVPGSDVVFAPDLGTDRIVQYKFDEVNQKFDNTTFPIVKRAPGSGPRHMDIHPSGKIAYVVDEFGNHVGVYILNKDKSLPATAIQNISALPADFTGSSDSADIHVTKDGQFVYTSNRGHNSISIFKVKSQEDGTLELIGHESSRGAFPRSLLLYKGFLLVSNQNSDNIEVFRRNADGTLTHTGHSAKSSSPVGLYIAPTI</sequence>
<evidence type="ECO:0000313" key="3">
    <source>
        <dbReference type="EnsemblProtists" id="PYU1_T009541"/>
    </source>
</evidence>
<dbReference type="PANTHER" id="PTHR30344:SF1">
    <property type="entry name" value="6-PHOSPHOGLUCONOLACTONASE"/>
    <property type="match status" value="1"/>
</dbReference>
<comment type="similarity">
    <text evidence="1">Belongs to the cycloisomerase 2 family.</text>
</comment>
<dbReference type="Pfam" id="PF10282">
    <property type="entry name" value="Lactonase"/>
    <property type="match status" value="1"/>
</dbReference>
<evidence type="ECO:0000256" key="2">
    <source>
        <dbReference type="SAM" id="SignalP"/>
    </source>
</evidence>
<dbReference type="PANTHER" id="PTHR30344">
    <property type="entry name" value="6-PHOSPHOGLUCONOLACTONASE-RELATED"/>
    <property type="match status" value="1"/>
</dbReference>
<protein>
    <recommendedName>
        <fullName evidence="5">6-phosphogluconolactonase</fullName>
    </recommendedName>
</protein>
<reference evidence="3" key="3">
    <citation type="submission" date="2015-02" db="UniProtKB">
        <authorList>
            <consortium name="EnsemblProtists"/>
        </authorList>
    </citation>
    <scope>IDENTIFICATION</scope>
    <source>
        <strain evidence="3">DAOM BR144</strain>
    </source>
</reference>
<reference evidence="4" key="2">
    <citation type="submission" date="2010-04" db="EMBL/GenBank/DDBJ databases">
        <authorList>
            <person name="Buell R."/>
            <person name="Hamilton J."/>
            <person name="Hostetler J."/>
        </authorList>
    </citation>
    <scope>NUCLEOTIDE SEQUENCE [LARGE SCALE GENOMIC DNA]</scope>
    <source>
        <strain evidence="4">DAOM:BR144</strain>
    </source>
</reference>
<dbReference type="InterPro" id="IPR050282">
    <property type="entry name" value="Cycloisomerase_2"/>
</dbReference>
<evidence type="ECO:0000313" key="4">
    <source>
        <dbReference type="Proteomes" id="UP000019132"/>
    </source>
</evidence>
<dbReference type="Gene3D" id="2.130.10.10">
    <property type="entry name" value="YVTN repeat-like/Quinoprotein amine dehydrogenase"/>
    <property type="match status" value="2"/>
</dbReference>
<dbReference type="HOGENOM" id="CLU_038716_3_0_1"/>
<name>K3WX43_GLOUD</name>
<accession>K3WX43</accession>
<dbReference type="AlphaFoldDB" id="K3WX43"/>
<evidence type="ECO:0008006" key="5">
    <source>
        <dbReference type="Google" id="ProtNLM"/>
    </source>
</evidence>
<keyword evidence="2" id="KW-0732">Signal</keyword>
<dbReference type="GO" id="GO:0017057">
    <property type="term" value="F:6-phosphogluconolactonase activity"/>
    <property type="evidence" value="ECO:0007669"/>
    <property type="project" value="TreeGrafter"/>
</dbReference>
<dbReference type="InterPro" id="IPR019405">
    <property type="entry name" value="Lactonase_7-beta_prop"/>
</dbReference>
<dbReference type="STRING" id="431595.K3WX43"/>
<dbReference type="VEuPathDB" id="FungiDB:PYU1_G009523"/>